<evidence type="ECO:0000256" key="3">
    <source>
        <dbReference type="ARBA" id="ARBA00023163"/>
    </source>
</evidence>
<feature type="compositionally biased region" description="Low complexity" evidence="5">
    <location>
        <begin position="8"/>
        <end position="18"/>
    </location>
</feature>
<feature type="DNA-binding region" description="H-T-H motif" evidence="4">
    <location>
        <begin position="48"/>
        <end position="67"/>
    </location>
</feature>
<evidence type="ECO:0000256" key="1">
    <source>
        <dbReference type="ARBA" id="ARBA00023015"/>
    </source>
</evidence>
<dbReference type="InterPro" id="IPR009057">
    <property type="entry name" value="Homeodomain-like_sf"/>
</dbReference>
<dbReference type="InterPro" id="IPR041347">
    <property type="entry name" value="MftR_C"/>
</dbReference>
<evidence type="ECO:0000256" key="4">
    <source>
        <dbReference type="PROSITE-ProRule" id="PRU00335"/>
    </source>
</evidence>
<dbReference type="PANTHER" id="PTHR30055:SF238">
    <property type="entry name" value="MYCOFACTOCIN BIOSYNTHESIS TRANSCRIPTIONAL REGULATOR MFTR-RELATED"/>
    <property type="match status" value="1"/>
</dbReference>
<keyword evidence="2 4" id="KW-0238">DNA-binding</keyword>
<dbReference type="EMBL" id="BAAAMJ010000089">
    <property type="protein sequence ID" value="GAA1936010.1"/>
    <property type="molecule type" value="Genomic_DNA"/>
</dbReference>
<evidence type="ECO:0000259" key="6">
    <source>
        <dbReference type="PROSITE" id="PS50977"/>
    </source>
</evidence>
<dbReference type="Gene3D" id="1.10.357.10">
    <property type="entry name" value="Tetracycline Repressor, domain 2"/>
    <property type="match status" value="1"/>
</dbReference>
<reference evidence="7 8" key="1">
    <citation type="journal article" date="2019" name="Int. J. Syst. Evol. Microbiol.">
        <title>The Global Catalogue of Microorganisms (GCM) 10K type strain sequencing project: providing services to taxonomists for standard genome sequencing and annotation.</title>
        <authorList>
            <consortium name="The Broad Institute Genomics Platform"/>
            <consortium name="The Broad Institute Genome Sequencing Center for Infectious Disease"/>
            <person name="Wu L."/>
            <person name="Ma J."/>
        </authorList>
    </citation>
    <scope>NUCLEOTIDE SEQUENCE [LARGE SCALE GENOMIC DNA]</scope>
    <source>
        <strain evidence="7 8">JCM 13581</strain>
    </source>
</reference>
<keyword evidence="8" id="KW-1185">Reference proteome</keyword>
<evidence type="ECO:0000256" key="5">
    <source>
        <dbReference type="SAM" id="MobiDB-lite"/>
    </source>
</evidence>
<feature type="region of interest" description="Disordered" evidence="5">
    <location>
        <begin position="1"/>
        <end position="24"/>
    </location>
</feature>
<organism evidence="7 8">
    <name type="scientific">Streptomyces sodiiphilus</name>
    <dbReference type="NCBI Taxonomy" id="226217"/>
    <lineage>
        <taxon>Bacteria</taxon>
        <taxon>Bacillati</taxon>
        <taxon>Actinomycetota</taxon>
        <taxon>Actinomycetes</taxon>
        <taxon>Kitasatosporales</taxon>
        <taxon>Streptomycetaceae</taxon>
        <taxon>Streptomyces</taxon>
    </lineage>
</organism>
<evidence type="ECO:0000313" key="7">
    <source>
        <dbReference type="EMBL" id="GAA1936010.1"/>
    </source>
</evidence>
<keyword evidence="1" id="KW-0805">Transcription regulation</keyword>
<gene>
    <name evidence="7" type="ORF">GCM10009716_48850</name>
</gene>
<protein>
    <submittedName>
        <fullName evidence="7">TetR family transcriptional regulator</fullName>
    </submittedName>
</protein>
<dbReference type="Pfam" id="PF00440">
    <property type="entry name" value="TetR_N"/>
    <property type="match status" value="1"/>
</dbReference>
<feature type="domain" description="HTH tetR-type" evidence="6">
    <location>
        <begin position="25"/>
        <end position="85"/>
    </location>
</feature>
<dbReference type="Pfam" id="PF17754">
    <property type="entry name" value="TetR_C_14"/>
    <property type="match status" value="1"/>
</dbReference>
<comment type="caution">
    <text evidence="7">The sequence shown here is derived from an EMBL/GenBank/DDBJ whole genome shotgun (WGS) entry which is preliminary data.</text>
</comment>
<dbReference type="PANTHER" id="PTHR30055">
    <property type="entry name" value="HTH-TYPE TRANSCRIPTIONAL REGULATOR RUTR"/>
    <property type="match status" value="1"/>
</dbReference>
<dbReference type="InterPro" id="IPR050109">
    <property type="entry name" value="HTH-type_TetR-like_transc_reg"/>
</dbReference>
<evidence type="ECO:0000256" key="2">
    <source>
        <dbReference type="ARBA" id="ARBA00023125"/>
    </source>
</evidence>
<dbReference type="InterPro" id="IPR001647">
    <property type="entry name" value="HTH_TetR"/>
</dbReference>
<proteinExistence type="predicted"/>
<evidence type="ECO:0000313" key="8">
    <source>
        <dbReference type="Proteomes" id="UP001501303"/>
    </source>
</evidence>
<dbReference type="SUPFAM" id="SSF46689">
    <property type="entry name" value="Homeodomain-like"/>
    <property type="match status" value="1"/>
</dbReference>
<dbReference type="Proteomes" id="UP001501303">
    <property type="component" value="Unassembled WGS sequence"/>
</dbReference>
<accession>A0ABN2PX64</accession>
<sequence>MPSDRRAAGTAPRTGRPPLSERRRAVTRNEIARAAVRLFSERGVAGTSVEDIAVEAGVSLRTFWRYSSGKESCVRPLLTTGTGLMARALEDWRPGDDVSGIVDEVWHATDEAVTDLPTVLALVRLAQREPGLRAVWLQAHDDAEAAFAGALARATGRPVDDLRVGVRAAMINSALRAAVEYHARRTADSDDDAEGLADAMREALRTAVGGLA</sequence>
<name>A0ABN2PX64_9ACTN</name>
<keyword evidence="3" id="KW-0804">Transcription</keyword>
<dbReference type="PROSITE" id="PS50977">
    <property type="entry name" value="HTH_TETR_2"/>
    <property type="match status" value="1"/>
</dbReference>